<reference evidence="1 2" key="1">
    <citation type="submission" date="2023-03" db="EMBL/GenBank/DDBJ databases">
        <title>Strain YYF002 represents a novel species in the genus Winogradskyella isolated from seawater.</title>
        <authorList>
            <person name="Fu Z.-Y."/>
        </authorList>
    </citation>
    <scope>NUCLEOTIDE SEQUENCE [LARGE SCALE GENOMIC DNA]</scope>
    <source>
        <strain evidence="1 2">YYF002</strain>
    </source>
</reference>
<evidence type="ECO:0000313" key="1">
    <source>
        <dbReference type="EMBL" id="MDG4715893.1"/>
    </source>
</evidence>
<proteinExistence type="predicted"/>
<dbReference type="Proteomes" id="UP001529085">
    <property type="component" value="Unassembled WGS sequence"/>
</dbReference>
<gene>
    <name evidence="1" type="ORF">P7122_08420</name>
</gene>
<name>A0ABT6G1K7_9FLAO</name>
<sequence length="404" mass="45543">MPFKNFYIILFILFFAASSNQQSGKTKQNIELLTEQTSYVAGENVSLQFKGKATASTYLFCANSYGSIILSPKTENTTFSFNLPQSFAIKTGIINWRLVDDSIIETGNIEILPQSNIKAIETYIGPPSIEAGGTDYTMLVTIPTDPLDNPLADSTKVQVKHQFINKNYSNDIVMQNGIAYRNIYSEKEDGRIIISTECLELNSKEYDVNVVPAIPTNFEIDYSRIHEYADGNQITTFSTSELKDRYGNTVSDGTFVNFHLTNSKGYKSSTSGLTINGIAKAKFLHPDHEERYDVKAYVEGMAESNTIAIFYKKAIGDFEIHFSEDKRTITVGPIESFMNQRVPDGFNVSLKIFKNDVLDHKMIKETREGFATFKLNKDRFPKGQYNFEFYAAGTTKSFSTITYE</sequence>
<protein>
    <submittedName>
        <fullName evidence="1">Uncharacterized protein</fullName>
    </submittedName>
</protein>
<dbReference type="EMBL" id="JARSBN010000004">
    <property type="protein sequence ID" value="MDG4715893.1"/>
    <property type="molecule type" value="Genomic_DNA"/>
</dbReference>
<evidence type="ECO:0000313" key="2">
    <source>
        <dbReference type="Proteomes" id="UP001529085"/>
    </source>
</evidence>
<accession>A0ABT6G1K7</accession>
<dbReference type="RefSeq" id="WP_278005348.1">
    <property type="nucleotide sequence ID" value="NZ_JARSBN010000004.1"/>
</dbReference>
<organism evidence="1 2">
    <name type="scientific">Winogradskyella marincola</name>
    <dbReference type="NCBI Taxonomy" id="3037795"/>
    <lineage>
        <taxon>Bacteria</taxon>
        <taxon>Pseudomonadati</taxon>
        <taxon>Bacteroidota</taxon>
        <taxon>Flavobacteriia</taxon>
        <taxon>Flavobacteriales</taxon>
        <taxon>Flavobacteriaceae</taxon>
        <taxon>Winogradskyella</taxon>
    </lineage>
</organism>
<keyword evidence="2" id="KW-1185">Reference proteome</keyword>
<comment type="caution">
    <text evidence="1">The sequence shown here is derived from an EMBL/GenBank/DDBJ whole genome shotgun (WGS) entry which is preliminary data.</text>
</comment>